<gene>
    <name evidence="1" type="ORF">SLEP1_g8209</name>
</gene>
<comment type="caution">
    <text evidence="1">The sequence shown here is derived from an EMBL/GenBank/DDBJ whole genome shotgun (WGS) entry which is preliminary data.</text>
</comment>
<dbReference type="Proteomes" id="UP001054252">
    <property type="component" value="Unassembled WGS sequence"/>
</dbReference>
<evidence type="ECO:0000313" key="1">
    <source>
        <dbReference type="EMBL" id="GKU94763.1"/>
    </source>
</evidence>
<sequence length="187" mass="20745">MPEEGSRSSPFWQNYYYYNNGSGPQILNLIQLMEASDPQQDPLGQLDLNQETGRFNFVDILTQEGLLCPPIHQGSTSQRFDGGTSSTIHQFSRGPSTLQGASTSGALLGSIDLSALSAYIPFDHVGPTSRTTRYEDAAADGRNFYCREVHRHMLLDRCPWVVVQALLSKVEFLNKEMPEAASTNMKP</sequence>
<proteinExistence type="predicted"/>
<accession>A0AAV5I0X2</accession>
<organism evidence="1 2">
    <name type="scientific">Rubroshorea leprosula</name>
    <dbReference type="NCBI Taxonomy" id="152421"/>
    <lineage>
        <taxon>Eukaryota</taxon>
        <taxon>Viridiplantae</taxon>
        <taxon>Streptophyta</taxon>
        <taxon>Embryophyta</taxon>
        <taxon>Tracheophyta</taxon>
        <taxon>Spermatophyta</taxon>
        <taxon>Magnoliopsida</taxon>
        <taxon>eudicotyledons</taxon>
        <taxon>Gunneridae</taxon>
        <taxon>Pentapetalae</taxon>
        <taxon>rosids</taxon>
        <taxon>malvids</taxon>
        <taxon>Malvales</taxon>
        <taxon>Dipterocarpaceae</taxon>
        <taxon>Rubroshorea</taxon>
    </lineage>
</organism>
<name>A0AAV5I0X2_9ROSI</name>
<dbReference type="AlphaFoldDB" id="A0AAV5I0X2"/>
<dbReference type="EMBL" id="BPVZ01000008">
    <property type="protein sequence ID" value="GKU94763.1"/>
    <property type="molecule type" value="Genomic_DNA"/>
</dbReference>
<reference evidence="1 2" key="1">
    <citation type="journal article" date="2021" name="Commun. Biol.">
        <title>The genome of Shorea leprosula (Dipterocarpaceae) highlights the ecological relevance of drought in aseasonal tropical rainforests.</title>
        <authorList>
            <person name="Ng K.K.S."/>
            <person name="Kobayashi M.J."/>
            <person name="Fawcett J.A."/>
            <person name="Hatakeyama M."/>
            <person name="Paape T."/>
            <person name="Ng C.H."/>
            <person name="Ang C.C."/>
            <person name="Tnah L.H."/>
            <person name="Lee C.T."/>
            <person name="Nishiyama T."/>
            <person name="Sese J."/>
            <person name="O'Brien M.J."/>
            <person name="Copetti D."/>
            <person name="Mohd Noor M.I."/>
            <person name="Ong R.C."/>
            <person name="Putra M."/>
            <person name="Sireger I.Z."/>
            <person name="Indrioko S."/>
            <person name="Kosugi Y."/>
            <person name="Izuno A."/>
            <person name="Isagi Y."/>
            <person name="Lee S.L."/>
            <person name="Shimizu K.K."/>
        </authorList>
    </citation>
    <scope>NUCLEOTIDE SEQUENCE [LARGE SCALE GENOMIC DNA]</scope>
    <source>
        <strain evidence="1">214</strain>
    </source>
</reference>
<protein>
    <submittedName>
        <fullName evidence="1">Uncharacterized protein</fullName>
    </submittedName>
</protein>
<keyword evidence="2" id="KW-1185">Reference proteome</keyword>
<evidence type="ECO:0000313" key="2">
    <source>
        <dbReference type="Proteomes" id="UP001054252"/>
    </source>
</evidence>